<organism evidence="1 2">
    <name type="scientific">Parelaphostrongylus tenuis</name>
    <name type="common">Meningeal worm</name>
    <dbReference type="NCBI Taxonomy" id="148309"/>
    <lineage>
        <taxon>Eukaryota</taxon>
        <taxon>Metazoa</taxon>
        <taxon>Ecdysozoa</taxon>
        <taxon>Nematoda</taxon>
        <taxon>Chromadorea</taxon>
        <taxon>Rhabditida</taxon>
        <taxon>Rhabditina</taxon>
        <taxon>Rhabditomorpha</taxon>
        <taxon>Strongyloidea</taxon>
        <taxon>Metastrongylidae</taxon>
        <taxon>Parelaphostrongylus</taxon>
    </lineage>
</organism>
<name>A0AAD5QL40_PARTN</name>
<comment type="caution">
    <text evidence="1">The sequence shown here is derived from an EMBL/GenBank/DDBJ whole genome shotgun (WGS) entry which is preliminary data.</text>
</comment>
<proteinExistence type="predicted"/>
<accession>A0AAD5QL40</accession>
<evidence type="ECO:0000313" key="2">
    <source>
        <dbReference type="Proteomes" id="UP001196413"/>
    </source>
</evidence>
<gene>
    <name evidence="1" type="ORF">KIN20_006559</name>
</gene>
<keyword evidence="2" id="KW-1185">Reference proteome</keyword>
<sequence>MPVPPQHLSISGTLTTSNMIMATWSREMWQNVVNRVLRMLTLGPFGTHFATAVVTVT</sequence>
<dbReference type="AlphaFoldDB" id="A0AAD5QL40"/>
<dbReference type="EMBL" id="JAHQIW010000931">
    <property type="protein sequence ID" value="KAJ1350696.1"/>
    <property type="molecule type" value="Genomic_DNA"/>
</dbReference>
<protein>
    <submittedName>
        <fullName evidence="1">Uncharacterized protein</fullName>
    </submittedName>
</protein>
<evidence type="ECO:0000313" key="1">
    <source>
        <dbReference type="EMBL" id="KAJ1350696.1"/>
    </source>
</evidence>
<reference evidence="1" key="1">
    <citation type="submission" date="2021-06" db="EMBL/GenBank/DDBJ databases">
        <title>Parelaphostrongylus tenuis whole genome reference sequence.</title>
        <authorList>
            <person name="Garwood T.J."/>
            <person name="Larsen P.A."/>
            <person name="Fountain-Jones N.M."/>
            <person name="Garbe J.R."/>
            <person name="Macchietto M.G."/>
            <person name="Kania S.A."/>
            <person name="Gerhold R.W."/>
            <person name="Richards J.E."/>
            <person name="Wolf T.M."/>
        </authorList>
    </citation>
    <scope>NUCLEOTIDE SEQUENCE</scope>
    <source>
        <strain evidence="1">MNPRO001-30</strain>
        <tissue evidence="1">Meninges</tissue>
    </source>
</reference>
<dbReference type="Proteomes" id="UP001196413">
    <property type="component" value="Unassembled WGS sequence"/>
</dbReference>